<name>A0A835T858_CHLIN</name>
<protein>
    <submittedName>
        <fullName evidence="1">Uncharacterized protein</fullName>
    </submittedName>
</protein>
<reference evidence="1" key="1">
    <citation type="journal article" date="2020" name="bioRxiv">
        <title>Comparative genomics of Chlamydomonas.</title>
        <authorList>
            <person name="Craig R.J."/>
            <person name="Hasan A.R."/>
            <person name="Ness R.W."/>
            <person name="Keightley P.D."/>
        </authorList>
    </citation>
    <scope>NUCLEOTIDE SEQUENCE</scope>
    <source>
        <strain evidence="1">SAG 7.73</strain>
    </source>
</reference>
<organism evidence="1 2">
    <name type="scientific">Chlamydomonas incerta</name>
    <dbReference type="NCBI Taxonomy" id="51695"/>
    <lineage>
        <taxon>Eukaryota</taxon>
        <taxon>Viridiplantae</taxon>
        <taxon>Chlorophyta</taxon>
        <taxon>core chlorophytes</taxon>
        <taxon>Chlorophyceae</taxon>
        <taxon>CS clade</taxon>
        <taxon>Chlamydomonadales</taxon>
        <taxon>Chlamydomonadaceae</taxon>
        <taxon>Chlamydomonas</taxon>
    </lineage>
</organism>
<keyword evidence="2" id="KW-1185">Reference proteome</keyword>
<dbReference type="Proteomes" id="UP000650467">
    <property type="component" value="Unassembled WGS sequence"/>
</dbReference>
<gene>
    <name evidence="1" type="ORF">HXX76_005368</name>
</gene>
<accession>A0A835T858</accession>
<proteinExistence type="predicted"/>
<evidence type="ECO:0000313" key="1">
    <source>
        <dbReference type="EMBL" id="KAG2438827.1"/>
    </source>
</evidence>
<sequence length="226" mass="24989">MLRSAALFQVVSAARNYSTIIFTFDDLIKFKDQEVAKALAYKDRDVEKVLAVKDRDVEKVLAVKDQEIARVIGDCDRIRTEVRELRSVQGLLNQALLTTQNKVHVRGAVELASAIFKDTLHLKGERGVQSTLNAALEQKPELRTFIRNVSMKNGSREELVVKALGNLYNTLSKHVHEGQPAPTISLSMYARVDAIAIACILSVCEVRFMVTDEVGADVTASFVTGA</sequence>
<dbReference type="EMBL" id="JAEHOC010000009">
    <property type="protein sequence ID" value="KAG2438827.1"/>
    <property type="molecule type" value="Genomic_DNA"/>
</dbReference>
<dbReference type="AlphaFoldDB" id="A0A835T858"/>
<evidence type="ECO:0000313" key="2">
    <source>
        <dbReference type="Proteomes" id="UP000650467"/>
    </source>
</evidence>
<comment type="caution">
    <text evidence="1">The sequence shown here is derived from an EMBL/GenBank/DDBJ whole genome shotgun (WGS) entry which is preliminary data.</text>
</comment>